<name>A0A3M7M5Z4_9PLEO</name>
<evidence type="ECO:0000313" key="1">
    <source>
        <dbReference type="EMBL" id="RMZ69829.1"/>
    </source>
</evidence>
<evidence type="ECO:0000313" key="2">
    <source>
        <dbReference type="Proteomes" id="UP000265663"/>
    </source>
</evidence>
<accession>A0A3M7M5Z4</accession>
<reference evidence="1 2" key="1">
    <citation type="journal article" date="2014" name="PLoS ONE">
        <title>De novo Genome Assembly of the Fungal Plant Pathogen Pyrenophora semeniperda.</title>
        <authorList>
            <person name="Soliai M.M."/>
            <person name="Meyer S.E."/>
            <person name="Udall J.A."/>
            <person name="Elzinga D.E."/>
            <person name="Hermansen R.A."/>
            <person name="Bodily P.M."/>
            <person name="Hart A.A."/>
            <person name="Coleman C.E."/>
        </authorList>
    </citation>
    <scope>NUCLEOTIDE SEQUENCE [LARGE SCALE GENOMIC DNA]</scope>
    <source>
        <strain evidence="1 2">CCB06</strain>
        <tissue evidence="1">Mycelium</tissue>
    </source>
</reference>
<dbReference type="EMBL" id="KE747823">
    <property type="protein sequence ID" value="RMZ69829.1"/>
    <property type="molecule type" value="Genomic_DNA"/>
</dbReference>
<gene>
    <name evidence="1" type="ORF">GMOD_00008749</name>
</gene>
<dbReference type="Proteomes" id="UP000265663">
    <property type="component" value="Unassembled WGS sequence"/>
</dbReference>
<protein>
    <submittedName>
        <fullName evidence="1">Uncharacterized protein</fullName>
    </submittedName>
</protein>
<organism evidence="1 2">
    <name type="scientific">Pyrenophora seminiperda CCB06</name>
    <dbReference type="NCBI Taxonomy" id="1302712"/>
    <lineage>
        <taxon>Eukaryota</taxon>
        <taxon>Fungi</taxon>
        <taxon>Dikarya</taxon>
        <taxon>Ascomycota</taxon>
        <taxon>Pezizomycotina</taxon>
        <taxon>Dothideomycetes</taxon>
        <taxon>Pleosporomycetidae</taxon>
        <taxon>Pleosporales</taxon>
        <taxon>Pleosporineae</taxon>
        <taxon>Pleosporaceae</taxon>
        <taxon>Pyrenophora</taxon>
    </lineage>
</organism>
<keyword evidence="2" id="KW-1185">Reference proteome</keyword>
<proteinExistence type="predicted"/>
<sequence length="60" mass="6699">MLTVLLGTVSIANTSYSLSHIKRCKSGHKTRLLLPSLTISFSSCWRFQIPYSLPFACLLP</sequence>
<dbReference type="AlphaFoldDB" id="A0A3M7M5Z4"/>